<evidence type="ECO:0000313" key="2">
    <source>
        <dbReference type="Proteomes" id="UP001333110"/>
    </source>
</evidence>
<reference evidence="1 2" key="1">
    <citation type="journal article" date="2023" name="J. Hered.">
        <title>Chromosome-level genome of the wood stork (Mycteria americana) provides insight into avian chromosome evolution.</title>
        <authorList>
            <person name="Flamio R. Jr."/>
            <person name="Ramstad K.M."/>
        </authorList>
    </citation>
    <scope>NUCLEOTIDE SEQUENCE [LARGE SCALE GENOMIC DNA]</scope>
    <source>
        <strain evidence="1">JAX WOST 10</strain>
    </source>
</reference>
<gene>
    <name evidence="1" type="ORF">QYF61_011298</name>
</gene>
<accession>A0AAN7MYL1</accession>
<proteinExistence type="predicted"/>
<dbReference type="PANTHER" id="PTHR33332">
    <property type="entry name" value="REVERSE TRANSCRIPTASE DOMAIN-CONTAINING PROTEIN"/>
    <property type="match status" value="1"/>
</dbReference>
<evidence type="ECO:0000313" key="1">
    <source>
        <dbReference type="EMBL" id="KAK4816074.1"/>
    </source>
</evidence>
<dbReference type="EMBL" id="JAUNZN010000009">
    <property type="protein sequence ID" value="KAK4816074.1"/>
    <property type="molecule type" value="Genomic_DNA"/>
</dbReference>
<protein>
    <recommendedName>
        <fullName evidence="3">Reverse transcriptase</fullName>
    </recommendedName>
</protein>
<dbReference type="Proteomes" id="UP001333110">
    <property type="component" value="Unassembled WGS sequence"/>
</dbReference>
<keyword evidence="2" id="KW-1185">Reference proteome</keyword>
<name>A0AAN7MYL1_MYCAM</name>
<evidence type="ECO:0008006" key="3">
    <source>
        <dbReference type="Google" id="ProtNLM"/>
    </source>
</evidence>
<organism evidence="1 2">
    <name type="scientific">Mycteria americana</name>
    <name type="common">Wood stork</name>
    <dbReference type="NCBI Taxonomy" id="33587"/>
    <lineage>
        <taxon>Eukaryota</taxon>
        <taxon>Metazoa</taxon>
        <taxon>Chordata</taxon>
        <taxon>Craniata</taxon>
        <taxon>Vertebrata</taxon>
        <taxon>Euteleostomi</taxon>
        <taxon>Archelosauria</taxon>
        <taxon>Archosauria</taxon>
        <taxon>Dinosauria</taxon>
        <taxon>Saurischia</taxon>
        <taxon>Theropoda</taxon>
        <taxon>Coelurosauria</taxon>
        <taxon>Aves</taxon>
        <taxon>Neognathae</taxon>
        <taxon>Neoaves</taxon>
        <taxon>Aequornithes</taxon>
        <taxon>Ciconiiformes</taxon>
        <taxon>Ciconiidae</taxon>
        <taxon>Mycteria</taxon>
    </lineage>
</organism>
<dbReference type="AlphaFoldDB" id="A0AAN7MYL1"/>
<sequence length="242" mass="27566">MRILRDAMSKAFLKSSGIECALSKFVDDTKLSGAADLLEGRDAIQRDLDNLEKWACVNLMRFNKAKRKVLLLARGNPQYQYRLGDKWTESSPAEKDLGIPVDKKSDMSQQCALAAQKANGVLGSIKRRVASRSREVILPLYAALVRPQLEYCIQLWGPQHRKDMELLERVQRRAMKMMKGLEHLCYEERLGELGLFIQPGEKKALGRLYCSCSVLKGGIQERWRETFYFLPLVAGQEAMILN</sequence>
<comment type="caution">
    <text evidence="1">The sequence shown here is derived from an EMBL/GenBank/DDBJ whole genome shotgun (WGS) entry which is preliminary data.</text>
</comment>